<feature type="domain" description="CusB-like beta-barrel" evidence="4">
    <location>
        <begin position="258"/>
        <end position="301"/>
    </location>
</feature>
<dbReference type="PANTHER" id="PTHR30386">
    <property type="entry name" value="MEMBRANE FUSION SUBUNIT OF EMRAB-TOLC MULTIDRUG EFFLUX PUMP"/>
    <property type="match status" value="1"/>
</dbReference>
<dbReference type="EMBL" id="CP073078">
    <property type="protein sequence ID" value="QUD86609.1"/>
    <property type="molecule type" value="Genomic_DNA"/>
</dbReference>
<evidence type="ECO:0000256" key="1">
    <source>
        <dbReference type="SAM" id="Coils"/>
    </source>
</evidence>
<dbReference type="AlphaFoldDB" id="A0A975ITM0"/>
<dbReference type="PANTHER" id="PTHR30386:SF24">
    <property type="entry name" value="MULTIDRUG RESISTANCE EFFLUX PUMP"/>
    <property type="match status" value="1"/>
</dbReference>
<dbReference type="Pfam" id="PF25917">
    <property type="entry name" value="BSH_RND"/>
    <property type="match status" value="1"/>
</dbReference>
<keyword evidence="2" id="KW-0472">Membrane</keyword>
<dbReference type="GO" id="GO:0055085">
    <property type="term" value="P:transmembrane transport"/>
    <property type="evidence" value="ECO:0007669"/>
    <property type="project" value="InterPro"/>
</dbReference>
<dbReference type="KEGG" id="caul:KCG34_16155"/>
<feature type="coiled-coil region" evidence="1">
    <location>
        <begin position="160"/>
        <end position="191"/>
    </location>
</feature>
<evidence type="ECO:0000313" key="5">
    <source>
        <dbReference type="EMBL" id="QUD86609.1"/>
    </source>
</evidence>
<name>A0A975ITM0_9CAUL</name>
<keyword evidence="2" id="KW-1133">Transmembrane helix</keyword>
<evidence type="ECO:0000259" key="4">
    <source>
        <dbReference type="Pfam" id="PF25954"/>
    </source>
</evidence>
<dbReference type="Gene3D" id="2.40.50.100">
    <property type="match status" value="1"/>
</dbReference>
<evidence type="ECO:0000313" key="6">
    <source>
        <dbReference type="Proteomes" id="UP000676409"/>
    </source>
</evidence>
<organism evidence="5 6">
    <name type="scientific">Phenylobacterium montanum</name>
    <dbReference type="NCBI Taxonomy" id="2823693"/>
    <lineage>
        <taxon>Bacteria</taxon>
        <taxon>Pseudomonadati</taxon>
        <taxon>Pseudomonadota</taxon>
        <taxon>Alphaproteobacteria</taxon>
        <taxon>Caulobacterales</taxon>
        <taxon>Caulobacteraceae</taxon>
        <taxon>Phenylobacterium</taxon>
    </lineage>
</organism>
<keyword evidence="2" id="KW-0812">Transmembrane</keyword>
<sequence>MAEHRFGIDWRTAPEVVWRILVFLVALTVLIVVTSRWDRWQGRAGWQETDDAYLQSDFTPIASKVPGYVAEMPVQDYQRVKAGDLIAQIVDTDYKAAVAQGEANVASASAQAEALKAQAGLQQANLDAAKAVLASTTATLAQNGRDLARQKELLAIGSSSTEAREKLETTRAQLSAQQAQNKAQVEAAQRQLGVLAAQEAQAQAAIQAQTANLQLARINLGYTRIVAPQDGVLGQRQVKPGQFVGAGGQVTSLTPLPKVWVTANFKETQLTHMAVGQKAEVRIDAYPGHVMKGHVLAFAPGSGAQFALLPPDNATGNFTKVVQRVAVKIAIDDADGLADRLRPGLSVLARIDARDGRS</sequence>
<gene>
    <name evidence="5" type="ORF">KCG34_16155</name>
</gene>
<dbReference type="InterPro" id="IPR058792">
    <property type="entry name" value="Beta-barrel_RND_2"/>
</dbReference>
<reference evidence="5" key="1">
    <citation type="submission" date="2021-04" db="EMBL/GenBank/DDBJ databases">
        <title>The complete genome sequence of Caulobacter sp. S6.</title>
        <authorList>
            <person name="Tang Y."/>
            <person name="Ouyang W."/>
            <person name="Liu Q."/>
            <person name="Huang B."/>
            <person name="Guo Z."/>
            <person name="Lei P."/>
        </authorList>
    </citation>
    <scope>NUCLEOTIDE SEQUENCE</scope>
    <source>
        <strain evidence="5">S6</strain>
    </source>
</reference>
<proteinExistence type="predicted"/>
<dbReference type="InterPro" id="IPR058625">
    <property type="entry name" value="MdtA-like_BSH"/>
</dbReference>
<keyword evidence="1" id="KW-0175">Coiled coil</keyword>
<evidence type="ECO:0000256" key="2">
    <source>
        <dbReference type="SAM" id="Phobius"/>
    </source>
</evidence>
<dbReference type="Gene3D" id="1.10.287.470">
    <property type="entry name" value="Helix hairpin bin"/>
    <property type="match status" value="1"/>
</dbReference>
<dbReference type="InterPro" id="IPR050739">
    <property type="entry name" value="MFP"/>
</dbReference>
<accession>A0A975ITM0</accession>
<dbReference type="Gene3D" id="2.40.30.170">
    <property type="match status" value="1"/>
</dbReference>
<keyword evidence="6" id="KW-1185">Reference proteome</keyword>
<evidence type="ECO:0000259" key="3">
    <source>
        <dbReference type="Pfam" id="PF25917"/>
    </source>
</evidence>
<protein>
    <submittedName>
        <fullName evidence="5">HlyD family secretion protein</fullName>
    </submittedName>
</protein>
<dbReference type="Proteomes" id="UP000676409">
    <property type="component" value="Chromosome"/>
</dbReference>
<dbReference type="SUPFAM" id="SSF111369">
    <property type="entry name" value="HlyD-like secretion proteins"/>
    <property type="match status" value="2"/>
</dbReference>
<feature type="transmembrane region" description="Helical" evidence="2">
    <location>
        <begin position="16"/>
        <end position="33"/>
    </location>
</feature>
<feature type="domain" description="Multidrug resistance protein MdtA-like barrel-sandwich hybrid" evidence="3">
    <location>
        <begin position="61"/>
        <end position="250"/>
    </location>
</feature>
<dbReference type="RefSeq" id="WP_211936661.1">
    <property type="nucleotide sequence ID" value="NZ_CP073078.1"/>
</dbReference>
<dbReference type="Pfam" id="PF25954">
    <property type="entry name" value="Beta-barrel_RND_2"/>
    <property type="match status" value="1"/>
</dbReference>